<feature type="transmembrane region" description="Helical" evidence="7">
    <location>
        <begin position="343"/>
        <end position="368"/>
    </location>
</feature>
<evidence type="ECO:0000256" key="3">
    <source>
        <dbReference type="ARBA" id="ARBA00022692"/>
    </source>
</evidence>
<evidence type="ECO:0000313" key="9">
    <source>
        <dbReference type="EMBL" id="ODV60156.1"/>
    </source>
</evidence>
<keyword evidence="2" id="KW-0813">Transport</keyword>
<dbReference type="RefSeq" id="XP_020046463.1">
    <property type="nucleotide sequence ID" value="XM_020190694.1"/>
</dbReference>
<name>A0A1D2VEU7_9ASCO</name>
<keyword evidence="5" id="KW-0406">Ion transport</keyword>
<dbReference type="GO" id="GO:0015386">
    <property type="term" value="F:potassium:proton antiporter activity"/>
    <property type="evidence" value="ECO:0007669"/>
    <property type="project" value="EnsemblFungi"/>
</dbReference>
<protein>
    <submittedName>
        <fullName evidence="9">Sodium/hydrogen exchanger</fullName>
    </submittedName>
</protein>
<dbReference type="AlphaFoldDB" id="A0A1D2VEU7"/>
<dbReference type="STRING" id="1344418.A0A1D2VEU7"/>
<dbReference type="PANTHER" id="PTHR32468:SF0">
    <property type="entry name" value="K(+)_H(+) ANTIPORTER 1"/>
    <property type="match status" value="1"/>
</dbReference>
<dbReference type="InterPro" id="IPR050794">
    <property type="entry name" value="CPA2_transporter"/>
</dbReference>
<feature type="transmembrane region" description="Helical" evidence="7">
    <location>
        <begin position="380"/>
        <end position="401"/>
    </location>
</feature>
<dbReference type="GO" id="GO:0005794">
    <property type="term" value="C:Golgi apparatus"/>
    <property type="evidence" value="ECO:0007669"/>
    <property type="project" value="EnsemblFungi"/>
</dbReference>
<comment type="subcellular location">
    <subcellularLocation>
        <location evidence="1">Membrane</location>
        <topology evidence="1">Multi-pass membrane protein</topology>
    </subcellularLocation>
</comment>
<dbReference type="PANTHER" id="PTHR32468">
    <property type="entry name" value="CATION/H + ANTIPORTER"/>
    <property type="match status" value="1"/>
</dbReference>
<keyword evidence="3 7" id="KW-0812">Transmembrane</keyword>
<evidence type="ECO:0000256" key="6">
    <source>
        <dbReference type="ARBA" id="ARBA00023136"/>
    </source>
</evidence>
<evidence type="ECO:0000313" key="10">
    <source>
        <dbReference type="Proteomes" id="UP000095038"/>
    </source>
</evidence>
<evidence type="ECO:0000256" key="4">
    <source>
        <dbReference type="ARBA" id="ARBA00022989"/>
    </source>
</evidence>
<dbReference type="OrthoDB" id="2687058at2759"/>
<feature type="transmembrane region" description="Helical" evidence="7">
    <location>
        <begin position="266"/>
        <end position="298"/>
    </location>
</feature>
<sequence length="442" mass="48431">MAIDTSSVAGIISGRNPIAYESSNPITIFLFQSILIISLCYLIHIPLKFLKQPKVIAEVLTGIILGPTVLGNIPNFSSNVFPSDSIPGLTLVANFGLILFLFLIGLEIDLNFIKNNLKIALTVGIINMAIPFGFGCIISIGLYNEYHTSQNDNETDFSTYLVFIAVAMCITAFPVLARILSELNLITDKIGVIVLAAGITNDIFGWVLLALSITLANADNAITTVYILLVAFGWMLFILFPVKYLIRWAFIKKTNEINNGPSTYAISIMIVLVYISSFFTDIIGVHPIFGAFLVGLIIPRDNNYVEKLIVKIDDLTQTAIIPLYFTLAGLKTDLTSLNSAKDWGYIVAIIAIAMITKILGGFLGSILFRLSKRESLTVGVLMSCKGIVEIVVLTTGLNAGIISEKVFSMFIVMALICTFLTTPLTLWVYPTSHREKIQPHIT</sequence>
<keyword evidence="10" id="KW-1185">Reference proteome</keyword>
<feature type="transmembrane region" description="Helical" evidence="7">
    <location>
        <begin position="85"/>
        <end position="106"/>
    </location>
</feature>
<feature type="transmembrane region" description="Helical" evidence="7">
    <location>
        <begin position="26"/>
        <end position="43"/>
    </location>
</feature>
<gene>
    <name evidence="9" type="ORF">ASCRUDRAFT_36485</name>
</gene>
<feature type="domain" description="Cation/H+ exchanger transmembrane" evidence="8">
    <location>
        <begin position="35"/>
        <end position="424"/>
    </location>
</feature>
<evidence type="ECO:0000256" key="5">
    <source>
        <dbReference type="ARBA" id="ARBA00023065"/>
    </source>
</evidence>
<dbReference type="InterPro" id="IPR038770">
    <property type="entry name" value="Na+/solute_symporter_sf"/>
</dbReference>
<evidence type="ECO:0000256" key="1">
    <source>
        <dbReference type="ARBA" id="ARBA00004141"/>
    </source>
</evidence>
<dbReference type="FunCoup" id="A0A1D2VEU7">
    <property type="interactions" value="193"/>
</dbReference>
<feature type="transmembrane region" description="Helical" evidence="7">
    <location>
        <begin position="160"/>
        <end position="180"/>
    </location>
</feature>
<dbReference type="Pfam" id="PF00999">
    <property type="entry name" value="Na_H_Exchanger"/>
    <property type="match status" value="1"/>
</dbReference>
<evidence type="ECO:0000256" key="7">
    <source>
        <dbReference type="SAM" id="Phobius"/>
    </source>
</evidence>
<evidence type="ECO:0000256" key="2">
    <source>
        <dbReference type="ARBA" id="ARBA00022448"/>
    </source>
</evidence>
<feature type="transmembrane region" description="Helical" evidence="7">
    <location>
        <begin position="55"/>
        <end position="73"/>
    </location>
</feature>
<reference evidence="10" key="1">
    <citation type="submission" date="2016-05" db="EMBL/GenBank/DDBJ databases">
        <title>Comparative genomics of biotechnologically important yeasts.</title>
        <authorList>
            <consortium name="DOE Joint Genome Institute"/>
            <person name="Riley R."/>
            <person name="Haridas S."/>
            <person name="Wolfe K.H."/>
            <person name="Lopes M.R."/>
            <person name="Hittinger C.T."/>
            <person name="Goker M."/>
            <person name="Salamov A."/>
            <person name="Wisecaver J."/>
            <person name="Long T.M."/>
            <person name="Aerts A.L."/>
            <person name="Barry K."/>
            <person name="Choi C."/>
            <person name="Clum A."/>
            <person name="Coughlan A.Y."/>
            <person name="Deshpande S."/>
            <person name="Douglass A.P."/>
            <person name="Hanson S.J."/>
            <person name="Klenk H.-P."/>
            <person name="Labutti K."/>
            <person name="Lapidus A."/>
            <person name="Lindquist E."/>
            <person name="Lipzen A."/>
            <person name="Meier-Kolthoff J.P."/>
            <person name="Ohm R.A."/>
            <person name="Otillar R.P."/>
            <person name="Pangilinan J."/>
            <person name="Peng Y."/>
            <person name="Rokas A."/>
            <person name="Rosa C.A."/>
            <person name="Scheuner C."/>
            <person name="Sibirny A.A."/>
            <person name="Slot J.C."/>
            <person name="Stielow J.B."/>
            <person name="Sun H."/>
            <person name="Kurtzman C.P."/>
            <person name="Blackwell M."/>
            <person name="Grigoriev I.V."/>
            <person name="Jeffries T.W."/>
        </authorList>
    </citation>
    <scope>NUCLEOTIDE SEQUENCE [LARGE SCALE GENOMIC DNA]</scope>
    <source>
        <strain evidence="10">DSM 1968</strain>
    </source>
</reference>
<feature type="transmembrane region" description="Helical" evidence="7">
    <location>
        <begin position="407"/>
        <end position="429"/>
    </location>
</feature>
<organism evidence="9 10">
    <name type="scientific">Ascoidea rubescens DSM 1968</name>
    <dbReference type="NCBI Taxonomy" id="1344418"/>
    <lineage>
        <taxon>Eukaryota</taxon>
        <taxon>Fungi</taxon>
        <taxon>Dikarya</taxon>
        <taxon>Ascomycota</taxon>
        <taxon>Saccharomycotina</taxon>
        <taxon>Saccharomycetes</taxon>
        <taxon>Ascoideaceae</taxon>
        <taxon>Ascoidea</taxon>
    </lineage>
</organism>
<dbReference type="GO" id="GO:0016020">
    <property type="term" value="C:membrane"/>
    <property type="evidence" value="ECO:0007669"/>
    <property type="project" value="UniProtKB-SubCell"/>
</dbReference>
<dbReference type="InterPro" id="IPR006153">
    <property type="entry name" value="Cation/H_exchanger_TM"/>
</dbReference>
<keyword evidence="4 7" id="KW-1133">Transmembrane helix</keyword>
<keyword evidence="6 7" id="KW-0472">Membrane</keyword>
<feature type="transmembrane region" description="Helical" evidence="7">
    <location>
        <begin position="192"/>
        <end position="213"/>
    </location>
</feature>
<accession>A0A1D2VEU7</accession>
<dbReference type="GeneID" id="30964330"/>
<dbReference type="EMBL" id="KV454483">
    <property type="protein sequence ID" value="ODV60156.1"/>
    <property type="molecule type" value="Genomic_DNA"/>
</dbReference>
<dbReference type="Gene3D" id="1.20.1530.20">
    <property type="match status" value="1"/>
</dbReference>
<proteinExistence type="predicted"/>
<dbReference type="Proteomes" id="UP000095038">
    <property type="component" value="Unassembled WGS sequence"/>
</dbReference>
<feature type="transmembrane region" description="Helical" evidence="7">
    <location>
        <begin position="225"/>
        <end position="246"/>
    </location>
</feature>
<feature type="transmembrane region" description="Helical" evidence="7">
    <location>
        <begin position="118"/>
        <end position="140"/>
    </location>
</feature>
<dbReference type="InParanoid" id="A0A1D2VEU7"/>
<evidence type="ECO:0000259" key="8">
    <source>
        <dbReference type="Pfam" id="PF00999"/>
    </source>
</evidence>